<protein>
    <submittedName>
        <fullName evidence="1">Uncharacterized protein</fullName>
    </submittedName>
</protein>
<evidence type="ECO:0000313" key="1">
    <source>
        <dbReference type="EMBL" id="EGV92193.1"/>
    </source>
</evidence>
<name>G3HMF0_CRIGR</name>
<dbReference type="AlphaFoldDB" id="G3HMF0"/>
<dbReference type="EMBL" id="JH000508">
    <property type="protein sequence ID" value="EGV92193.1"/>
    <property type="molecule type" value="Genomic_DNA"/>
</dbReference>
<gene>
    <name evidence="1" type="ORF">I79_011910</name>
</gene>
<reference evidence="2" key="1">
    <citation type="journal article" date="2011" name="Nat. Biotechnol.">
        <title>The genomic sequence of the Chinese hamster ovary (CHO)-K1 cell line.</title>
        <authorList>
            <person name="Xu X."/>
            <person name="Nagarajan H."/>
            <person name="Lewis N.E."/>
            <person name="Pan S."/>
            <person name="Cai Z."/>
            <person name="Liu X."/>
            <person name="Chen W."/>
            <person name="Xie M."/>
            <person name="Wang W."/>
            <person name="Hammond S."/>
            <person name="Andersen M.R."/>
            <person name="Neff N."/>
            <person name="Passarelli B."/>
            <person name="Koh W."/>
            <person name="Fan H.C."/>
            <person name="Wang J."/>
            <person name="Gui Y."/>
            <person name="Lee K.H."/>
            <person name="Betenbaugh M.J."/>
            <person name="Quake S.R."/>
            <person name="Famili I."/>
            <person name="Palsson B.O."/>
            <person name="Wang J."/>
        </authorList>
    </citation>
    <scope>NUCLEOTIDE SEQUENCE [LARGE SCALE GENOMIC DNA]</scope>
    <source>
        <strain evidence="2">CHO K1 cell line</strain>
    </source>
</reference>
<organism evidence="1 2">
    <name type="scientific">Cricetulus griseus</name>
    <name type="common">Chinese hamster</name>
    <name type="synonym">Cricetulus barabensis griseus</name>
    <dbReference type="NCBI Taxonomy" id="10029"/>
    <lineage>
        <taxon>Eukaryota</taxon>
        <taxon>Metazoa</taxon>
        <taxon>Chordata</taxon>
        <taxon>Craniata</taxon>
        <taxon>Vertebrata</taxon>
        <taxon>Euteleostomi</taxon>
        <taxon>Mammalia</taxon>
        <taxon>Eutheria</taxon>
        <taxon>Euarchontoglires</taxon>
        <taxon>Glires</taxon>
        <taxon>Rodentia</taxon>
        <taxon>Myomorpha</taxon>
        <taxon>Muroidea</taxon>
        <taxon>Cricetidae</taxon>
        <taxon>Cricetinae</taxon>
        <taxon>Cricetulus</taxon>
    </lineage>
</organism>
<evidence type="ECO:0000313" key="2">
    <source>
        <dbReference type="Proteomes" id="UP000001075"/>
    </source>
</evidence>
<dbReference type="InParanoid" id="G3HMF0"/>
<accession>G3HMF0</accession>
<proteinExistence type="predicted"/>
<dbReference type="Proteomes" id="UP000001075">
    <property type="component" value="Unassembled WGS sequence"/>
</dbReference>
<sequence length="68" mass="7476">MCRQVLGWACGDEQNSTVLKESPKFRALAQRLPGFQLSGHTFQLSLQAPACLTEVSFNVSISSHDQLP</sequence>